<evidence type="ECO:0000313" key="2">
    <source>
        <dbReference type="EMBL" id="EZP81510.1"/>
    </source>
</evidence>
<gene>
    <name evidence="2" type="ORF">BV97_02728</name>
</gene>
<name>A0A031JX37_9SPHN</name>
<evidence type="ECO:0000256" key="1">
    <source>
        <dbReference type="SAM" id="Phobius"/>
    </source>
</evidence>
<evidence type="ECO:0000313" key="3">
    <source>
        <dbReference type="Proteomes" id="UP000024329"/>
    </source>
</evidence>
<organism evidence="2 3">
    <name type="scientific">Novosphingobium resinovorum</name>
    <dbReference type="NCBI Taxonomy" id="158500"/>
    <lineage>
        <taxon>Bacteria</taxon>
        <taxon>Pseudomonadati</taxon>
        <taxon>Pseudomonadota</taxon>
        <taxon>Alphaproteobacteria</taxon>
        <taxon>Sphingomonadales</taxon>
        <taxon>Sphingomonadaceae</taxon>
        <taxon>Novosphingobium</taxon>
    </lineage>
</organism>
<keyword evidence="1" id="KW-1133">Transmembrane helix</keyword>
<accession>A0A031JX37</accession>
<dbReference type="RefSeq" id="WP_155986275.1">
    <property type="nucleotide sequence ID" value="NZ_CP017075.1"/>
</dbReference>
<reference evidence="2 3" key="1">
    <citation type="submission" date="2014-03" db="EMBL/GenBank/DDBJ databases">
        <title>Whole genome sequence of Novosphingobium resinovorum KF1.</title>
        <authorList>
            <person name="Gan H.M."/>
            <person name="Gan H.Y."/>
            <person name="Chew T.H."/>
            <person name="Savka M.A."/>
        </authorList>
    </citation>
    <scope>NUCLEOTIDE SEQUENCE [LARGE SCALE GENOMIC DNA]</scope>
    <source>
        <strain evidence="2 3">KF1</strain>
    </source>
</reference>
<sequence length="54" mass="5907">MSWLVEWIFEGLIEATAEAIHHRYGWGGCASLILSLVAVIGALLWWSGVFSSAT</sequence>
<dbReference type="PATRIC" id="fig|158500.4.peg.2790"/>
<dbReference type="Proteomes" id="UP000024329">
    <property type="component" value="Unassembled WGS sequence"/>
</dbReference>
<protein>
    <submittedName>
        <fullName evidence="2">Uncharacterized protein</fullName>
    </submittedName>
</protein>
<keyword evidence="1" id="KW-0812">Transmembrane</keyword>
<proteinExistence type="predicted"/>
<comment type="caution">
    <text evidence="2">The sequence shown here is derived from an EMBL/GenBank/DDBJ whole genome shotgun (WGS) entry which is preliminary data.</text>
</comment>
<dbReference type="EMBL" id="JFYZ01000012">
    <property type="protein sequence ID" value="EZP81510.1"/>
    <property type="molecule type" value="Genomic_DNA"/>
</dbReference>
<dbReference type="AlphaFoldDB" id="A0A031JX37"/>
<feature type="transmembrane region" description="Helical" evidence="1">
    <location>
        <begin position="24"/>
        <end position="46"/>
    </location>
</feature>
<keyword evidence="1" id="KW-0472">Membrane</keyword>